<dbReference type="GO" id="GO:0008270">
    <property type="term" value="F:zinc ion binding"/>
    <property type="evidence" value="ECO:0007669"/>
    <property type="project" value="InterPro"/>
</dbReference>
<evidence type="ECO:0000259" key="2">
    <source>
        <dbReference type="PROSITE" id="PS51144"/>
    </source>
</evidence>
<dbReference type="InterPro" id="IPR023561">
    <property type="entry name" value="Carbonic_anhydrase_a-class"/>
</dbReference>
<dbReference type="SUPFAM" id="SSF51069">
    <property type="entry name" value="Carbonic anhydrase"/>
    <property type="match status" value="2"/>
</dbReference>
<protein>
    <submittedName>
        <fullName evidence="3">Duplicated carbonic anhydrase</fullName>
    </submittedName>
</protein>
<evidence type="ECO:0000313" key="4">
    <source>
        <dbReference type="Proteomes" id="UP000236319"/>
    </source>
</evidence>
<dbReference type="GO" id="GO:0004089">
    <property type="term" value="F:carbonate dehydratase activity"/>
    <property type="evidence" value="ECO:0007669"/>
    <property type="project" value="InterPro"/>
</dbReference>
<dbReference type="GO" id="GO:0006730">
    <property type="term" value="P:one-carbon metabolic process"/>
    <property type="evidence" value="ECO:0007669"/>
    <property type="project" value="TreeGrafter"/>
</dbReference>
<dbReference type="Gene3D" id="3.10.200.10">
    <property type="entry name" value="Alpha carbonic anhydrase"/>
    <property type="match status" value="2"/>
</dbReference>
<organism evidence="3 4">
    <name type="scientific">Babesia ovata</name>
    <dbReference type="NCBI Taxonomy" id="189622"/>
    <lineage>
        <taxon>Eukaryota</taxon>
        <taxon>Sar</taxon>
        <taxon>Alveolata</taxon>
        <taxon>Apicomplexa</taxon>
        <taxon>Aconoidasida</taxon>
        <taxon>Piroplasmida</taxon>
        <taxon>Babesiidae</taxon>
        <taxon>Babesia</taxon>
    </lineage>
</organism>
<accession>A0A2H6K7Y4</accession>
<reference evidence="3 4" key="1">
    <citation type="journal article" date="2017" name="BMC Genomics">
        <title>Whole-genome assembly of Babesia ovata and comparative genomics between closely related pathogens.</title>
        <authorList>
            <person name="Yamagishi J."/>
            <person name="Asada M."/>
            <person name="Hakimi H."/>
            <person name="Tanaka T.Q."/>
            <person name="Sugimoto C."/>
            <person name="Kawazu S."/>
        </authorList>
    </citation>
    <scope>NUCLEOTIDE SEQUENCE [LARGE SCALE GENOMIC DNA]</scope>
    <source>
        <strain evidence="3 4">Miyake</strain>
    </source>
</reference>
<dbReference type="SMART" id="SM01057">
    <property type="entry name" value="Carb_anhydrase"/>
    <property type="match status" value="1"/>
</dbReference>
<feature type="region of interest" description="Disordered" evidence="1">
    <location>
        <begin position="549"/>
        <end position="590"/>
    </location>
</feature>
<feature type="compositionally biased region" description="Basic and acidic residues" evidence="1">
    <location>
        <begin position="413"/>
        <end position="427"/>
    </location>
</feature>
<proteinExistence type="predicted"/>
<dbReference type="InterPro" id="IPR036398">
    <property type="entry name" value="CA_dom_sf"/>
</dbReference>
<dbReference type="PANTHER" id="PTHR18952">
    <property type="entry name" value="CARBONIC ANHYDRASE"/>
    <property type="match status" value="1"/>
</dbReference>
<dbReference type="AlphaFoldDB" id="A0A2H6K7Y4"/>
<comment type="caution">
    <text evidence="3">The sequence shown here is derived from an EMBL/GenBank/DDBJ whole genome shotgun (WGS) entry which is preliminary data.</text>
</comment>
<keyword evidence="4" id="KW-1185">Reference proteome</keyword>
<feature type="compositionally biased region" description="Basic and acidic residues" evidence="1">
    <location>
        <begin position="471"/>
        <end position="481"/>
    </location>
</feature>
<gene>
    <name evidence="3" type="ORF">BOVATA_005810</name>
</gene>
<dbReference type="OrthoDB" id="429145at2759"/>
<dbReference type="Proteomes" id="UP000236319">
    <property type="component" value="Unassembled WGS sequence"/>
</dbReference>
<dbReference type="InterPro" id="IPR001148">
    <property type="entry name" value="CA_dom"/>
</dbReference>
<dbReference type="Pfam" id="PF00194">
    <property type="entry name" value="Carb_anhydrase"/>
    <property type="match status" value="1"/>
</dbReference>
<name>A0A2H6K7Y4_9APIC</name>
<feature type="domain" description="Alpha-carbonic anhydrase" evidence="2">
    <location>
        <begin position="111"/>
        <end position="834"/>
    </location>
</feature>
<sequence>MAPFVYAVKDTGLGFSGVSSGSLPRRMLSVLVLVVTVSLNIPSSVALETRQRLSPIGIVNNVNVVSSTNSESPVIVQGENQSRNVAAPYASTINVHRVDGPSRTSESKAVPAWDYARHGADWTSGMCKIGTMQSPVDLHVDGLVSRRPENLKHVFESVLKGDTTVNTLGDGWKRGDIVYSYRHLISSVQVMRTDKVFRLSIPANEGSTFGALFTTDRPNLYMATHIEFHSPSEHTFEGSANRRQVEVQIWHYYGDDSGADSGIRSMETNEHTDMNVLVSTHDADMINHVNKVGTQGGVDAESKVSPKKTEESHKSEELAVKNVKSKDVDAQAPKSDEGDKTVSHDQAHNTPKTDEKSASVRQSDKPVTIETTEEGHSERIDQPSTPKTSGEQGTSEVPSGNFKSTPPAVNKPQYEDTDTKKEEKSQDDVFDNDGNNFRQDKLSENSSAVGNDNGHSEDGKSAAKPVAVGGTHEKSNDKNDSDEYDDLEDEEDDEVDDGEDIKNANFVDDEAGASFIEVLSDVEMADGHHVINPNFSSNNSHDMAVHPVHNGSYRGNLHQERDNTSPLPISDNKVESSMSGGHAQSQGEKLADRRIDAAISSDSVAVQKNNDGTGHEPHPLKSAQSKVYSDMVESEQFELLHKYLLDHLHKAAYDKEGDRRHVSEKRRARDTGVHWGRWAVLSMTFMSEEMERTRIETLKSFPSERFMEQVLSVGSEVEVSADPNSSGVGDLGTTNGSELPVVELDVPINLSSLLMMLETKNLNYFAYDGSFTRPGCEETVRWYVAKESLPVSTELMLQIHRMLNQTRDQTAHSAPINKYRELQNVNANLHNSGKVHLVHAYPMEYFIAASLDHARQTPVRFESGFYTFSFGLWAMIATATLMYL</sequence>
<dbReference type="GeneID" id="39872858"/>
<evidence type="ECO:0000313" key="3">
    <source>
        <dbReference type="EMBL" id="GBE59088.1"/>
    </source>
</evidence>
<evidence type="ECO:0000256" key="1">
    <source>
        <dbReference type="SAM" id="MobiDB-lite"/>
    </source>
</evidence>
<feature type="compositionally biased region" description="Polar residues" evidence="1">
    <location>
        <begin position="575"/>
        <end position="587"/>
    </location>
</feature>
<feature type="compositionally biased region" description="Acidic residues" evidence="1">
    <location>
        <begin position="482"/>
        <end position="498"/>
    </location>
</feature>
<feature type="compositionally biased region" description="Basic and acidic residues" evidence="1">
    <location>
        <begin position="300"/>
        <end position="364"/>
    </location>
</feature>
<dbReference type="VEuPathDB" id="PiroplasmaDB:BOVATA_005810"/>
<feature type="region of interest" description="Disordered" evidence="1">
    <location>
        <begin position="293"/>
        <end position="498"/>
    </location>
</feature>
<dbReference type="PROSITE" id="PS51144">
    <property type="entry name" value="ALPHA_CA_2"/>
    <property type="match status" value="1"/>
</dbReference>
<dbReference type="PANTHER" id="PTHR18952:SF276">
    <property type="entry name" value="CHROMOSOME UNDETERMINED SCAFFOLD_53, WHOLE GENOME SHOTGUN SEQUENCE"/>
    <property type="match status" value="1"/>
</dbReference>
<dbReference type="EMBL" id="BDSA01000001">
    <property type="protein sequence ID" value="GBE59088.1"/>
    <property type="molecule type" value="Genomic_DNA"/>
</dbReference>
<dbReference type="RefSeq" id="XP_028865331.1">
    <property type="nucleotide sequence ID" value="XM_029009498.1"/>
</dbReference>
<feature type="compositionally biased region" description="Polar residues" evidence="1">
    <location>
        <begin position="382"/>
        <end position="404"/>
    </location>
</feature>